<feature type="compositionally biased region" description="Low complexity" evidence="1">
    <location>
        <begin position="73"/>
        <end position="82"/>
    </location>
</feature>
<dbReference type="EMBL" id="SSSM01000003">
    <property type="protein sequence ID" value="THG32080.1"/>
    <property type="molecule type" value="Genomic_DNA"/>
</dbReference>
<accession>A0A4S4FNI1</accession>
<evidence type="ECO:0000259" key="3">
    <source>
        <dbReference type="SMART" id="SM00065"/>
    </source>
</evidence>
<feature type="domain" description="GAF" evidence="3">
    <location>
        <begin position="401"/>
        <end position="542"/>
    </location>
</feature>
<dbReference type="InterPro" id="IPR003018">
    <property type="entry name" value="GAF"/>
</dbReference>
<dbReference type="PANTHER" id="PTHR43102:SF2">
    <property type="entry name" value="GAF DOMAIN-CONTAINING PROTEIN"/>
    <property type="match status" value="1"/>
</dbReference>
<dbReference type="Gene3D" id="3.30.450.40">
    <property type="match status" value="1"/>
</dbReference>
<feature type="region of interest" description="Disordered" evidence="1">
    <location>
        <begin position="1"/>
        <end position="105"/>
    </location>
</feature>
<dbReference type="SUPFAM" id="SSF52266">
    <property type="entry name" value="SGNH hydrolase"/>
    <property type="match status" value="1"/>
</dbReference>
<feature type="compositionally biased region" description="Low complexity" evidence="1">
    <location>
        <begin position="10"/>
        <end position="27"/>
    </location>
</feature>
<evidence type="ECO:0000256" key="1">
    <source>
        <dbReference type="SAM" id="MobiDB-lite"/>
    </source>
</evidence>
<evidence type="ECO:0000313" key="5">
    <source>
        <dbReference type="Proteomes" id="UP000309133"/>
    </source>
</evidence>
<feature type="signal peptide" evidence="2">
    <location>
        <begin position="1"/>
        <end position="20"/>
    </location>
</feature>
<evidence type="ECO:0000256" key="2">
    <source>
        <dbReference type="SAM" id="SignalP"/>
    </source>
</evidence>
<dbReference type="PANTHER" id="PTHR43102">
    <property type="entry name" value="SLR1143 PROTEIN"/>
    <property type="match status" value="1"/>
</dbReference>
<keyword evidence="5" id="KW-1185">Reference proteome</keyword>
<evidence type="ECO:0000313" key="4">
    <source>
        <dbReference type="EMBL" id="THG32080.1"/>
    </source>
</evidence>
<comment type="caution">
    <text evidence="4">The sequence shown here is derived from an EMBL/GenBank/DDBJ whole genome shotgun (WGS) entry which is preliminary data.</text>
</comment>
<feature type="compositionally biased region" description="Basic and acidic residues" evidence="1">
    <location>
        <begin position="56"/>
        <end position="67"/>
    </location>
</feature>
<protein>
    <submittedName>
        <fullName evidence="4">GAF domain-containing protein</fullName>
    </submittedName>
</protein>
<dbReference type="AlphaFoldDB" id="A0A4S4FNI1"/>
<feature type="compositionally biased region" description="Low complexity" evidence="1">
    <location>
        <begin position="35"/>
        <end position="44"/>
    </location>
</feature>
<dbReference type="SUPFAM" id="SSF55781">
    <property type="entry name" value="GAF domain-like"/>
    <property type="match status" value="1"/>
</dbReference>
<reference evidence="4 5" key="1">
    <citation type="submission" date="2019-04" db="EMBL/GenBank/DDBJ databases">
        <authorList>
            <person name="Jiang L."/>
        </authorList>
    </citation>
    <scope>NUCLEOTIDE SEQUENCE [LARGE SCALE GENOMIC DNA]</scope>
    <source>
        <strain evidence="4 5">YIM 131853</strain>
    </source>
</reference>
<sequence length="543" mass="58390">MASSPASRMAATSASGLAFAASRAAASSRKRAARDSAAAAASASDLITVRKTIGRRPRELSCGDTRRLLRAGSSPRRTTPSSKPAGGGAPQTCSSHSANATPTPPVAPPYLRVACTQIPLLQPSPGASPSDAESRPMDTMLRPLMRSWSARAERKLQNVQRPEGPPQVHARGLDPDRILLYGSGPATGWGASHHRLALPGMLARAVAHTTHRGVDIDIRADEDIDAESSVLHLEGRDLAGYDAIVVSIGVRDAVRLTDPALWHASMIELIETLEARTTPSTQIVIASIPSIRSIRAYNSWWGDVAAHRAEAFERITREVAIQSQRTAYLALPTDASSPADEVAPERFRAWASLIAGQVLPSLAPYGRRSASSSLARDHRNQPQPELPRQRALLELGIVGTEPADGLQQIVRAARVAFGTQSAALTLVDHNRQWHHVRDGGEREVIERSRSFCSVTITGAAEMVVPDARVDRRFFRNPDVMGGAICSYAGYPIESPNGYRIGALCVFDTRPRAFSLRERSILRDLAMLAQEEIWSGAPDAVSAG</sequence>
<organism evidence="4 5">
    <name type="scientific">Naasia lichenicola</name>
    <dbReference type="NCBI Taxonomy" id="2565933"/>
    <lineage>
        <taxon>Bacteria</taxon>
        <taxon>Bacillati</taxon>
        <taxon>Actinomycetota</taxon>
        <taxon>Actinomycetes</taxon>
        <taxon>Micrococcales</taxon>
        <taxon>Microbacteriaceae</taxon>
        <taxon>Naasia</taxon>
    </lineage>
</organism>
<dbReference type="Pfam" id="PF01590">
    <property type="entry name" value="GAF"/>
    <property type="match status" value="1"/>
</dbReference>
<dbReference type="SMART" id="SM00065">
    <property type="entry name" value="GAF"/>
    <property type="match status" value="1"/>
</dbReference>
<keyword evidence="2" id="KW-0732">Signal</keyword>
<dbReference type="Proteomes" id="UP000309133">
    <property type="component" value="Unassembled WGS sequence"/>
</dbReference>
<gene>
    <name evidence="4" type="ORF">E6C64_07420</name>
</gene>
<name>A0A4S4FNI1_9MICO</name>
<dbReference type="InterPro" id="IPR029016">
    <property type="entry name" value="GAF-like_dom_sf"/>
</dbReference>
<proteinExistence type="predicted"/>
<feature type="chain" id="PRO_5020813245" evidence="2">
    <location>
        <begin position="21"/>
        <end position="543"/>
    </location>
</feature>